<dbReference type="Proteomes" id="UP000054144">
    <property type="component" value="Unassembled WGS sequence"/>
</dbReference>
<proteinExistence type="predicted"/>
<reference evidence="1 2" key="1">
    <citation type="journal article" date="2015" name="Fungal Genet. Biol.">
        <title>Evolution of novel wood decay mechanisms in Agaricales revealed by the genome sequences of Fistulina hepatica and Cylindrobasidium torrendii.</title>
        <authorList>
            <person name="Floudas D."/>
            <person name="Held B.W."/>
            <person name="Riley R."/>
            <person name="Nagy L.G."/>
            <person name="Koehler G."/>
            <person name="Ransdell A.S."/>
            <person name="Younus H."/>
            <person name="Chow J."/>
            <person name="Chiniquy J."/>
            <person name="Lipzen A."/>
            <person name="Tritt A."/>
            <person name="Sun H."/>
            <person name="Haridas S."/>
            <person name="LaButti K."/>
            <person name="Ohm R.A."/>
            <person name="Kues U."/>
            <person name="Blanchette R.A."/>
            <person name="Grigoriev I.V."/>
            <person name="Minto R.E."/>
            <person name="Hibbett D.S."/>
        </authorList>
    </citation>
    <scope>NUCLEOTIDE SEQUENCE [LARGE SCALE GENOMIC DNA]</scope>
    <source>
        <strain evidence="1 2">ATCC 64428</strain>
    </source>
</reference>
<sequence length="184" mass="20654">KDDLQKHASQYTVGKSPTTFMTAKGDFSPHGGLYAFTEEKEAIFWGNSFQMMDPKTPFYVVTYHYTPTGTMKRFQSADAQWLDWIQKCNAGKMPATRLPQAVEGPISVGKNAGKSKLDGHDLIQIAIVDEAALRDVRVAKIEGYCYDKAWQGNPKGTPTPKPFRNSIKKLLYFRKCVSCNFLST</sequence>
<organism evidence="1 2">
    <name type="scientific">Fistulina hepatica ATCC 64428</name>
    <dbReference type="NCBI Taxonomy" id="1128425"/>
    <lineage>
        <taxon>Eukaryota</taxon>
        <taxon>Fungi</taxon>
        <taxon>Dikarya</taxon>
        <taxon>Basidiomycota</taxon>
        <taxon>Agaricomycotina</taxon>
        <taxon>Agaricomycetes</taxon>
        <taxon>Agaricomycetidae</taxon>
        <taxon>Agaricales</taxon>
        <taxon>Fistulinaceae</taxon>
        <taxon>Fistulina</taxon>
    </lineage>
</organism>
<protein>
    <submittedName>
        <fullName evidence="1">Uncharacterized protein</fullName>
    </submittedName>
</protein>
<dbReference type="AlphaFoldDB" id="A0A0D7AAW9"/>
<evidence type="ECO:0000313" key="2">
    <source>
        <dbReference type="Proteomes" id="UP000054144"/>
    </source>
</evidence>
<name>A0A0D7AAW9_9AGAR</name>
<keyword evidence="2" id="KW-1185">Reference proteome</keyword>
<evidence type="ECO:0000313" key="1">
    <source>
        <dbReference type="EMBL" id="KIY48157.1"/>
    </source>
</evidence>
<dbReference type="EMBL" id="KN881851">
    <property type="protein sequence ID" value="KIY48157.1"/>
    <property type="molecule type" value="Genomic_DNA"/>
</dbReference>
<accession>A0A0D7AAW9</accession>
<feature type="non-terminal residue" evidence="1">
    <location>
        <position position="1"/>
    </location>
</feature>
<gene>
    <name evidence="1" type="ORF">FISHEDRAFT_59003</name>
</gene>